<name>A0ABD5LP63_AGRRD</name>
<dbReference type="InterPro" id="IPR003115">
    <property type="entry name" value="ParB_N"/>
</dbReference>
<dbReference type="CDD" id="cd16400">
    <property type="entry name" value="ParB_Srx_like_nuclease"/>
    <property type="match status" value="1"/>
</dbReference>
<dbReference type="SUPFAM" id="SSF110849">
    <property type="entry name" value="ParB/Sulfiredoxin"/>
    <property type="match status" value="1"/>
</dbReference>
<dbReference type="AlphaFoldDB" id="A0ABD5LP63"/>
<evidence type="ECO:0000259" key="1">
    <source>
        <dbReference type="SMART" id="SM00470"/>
    </source>
</evidence>
<dbReference type="EMBL" id="JBETME010000008">
    <property type="protein sequence ID" value="MES4992390.1"/>
    <property type="molecule type" value="Genomic_DNA"/>
</dbReference>
<reference evidence="2 3" key="1">
    <citation type="submission" date="2024-06" db="EMBL/GenBank/DDBJ databases">
        <title>Genome sequencing of Agrobacterium spp. from tobacco in Serbia.</title>
        <authorList>
            <person name="Ilicic R.J."/>
            <person name="Studholme D.J."/>
            <person name="Jelusic A."/>
            <person name="Barac G."/>
            <person name="Bagi F."/>
            <person name="Popovic Milovanovic T."/>
        </authorList>
    </citation>
    <scope>NUCLEOTIDE SEQUENCE [LARGE SCALE GENOMIC DNA]</scope>
    <source>
        <strain evidence="2 3">DA1</strain>
    </source>
</reference>
<gene>
    <name evidence="2" type="ORF">ABVB70_18800</name>
</gene>
<dbReference type="Proteomes" id="UP001438189">
    <property type="component" value="Unassembled WGS sequence"/>
</dbReference>
<feature type="domain" description="ParB-like N-terminal" evidence="1">
    <location>
        <begin position="4"/>
        <end position="89"/>
    </location>
</feature>
<dbReference type="RefSeq" id="WP_353574350.1">
    <property type="nucleotide sequence ID" value="NZ_JBETME010000008.1"/>
</dbReference>
<dbReference type="SMART" id="SM00470">
    <property type="entry name" value="ParB"/>
    <property type="match status" value="1"/>
</dbReference>
<organism evidence="2 3">
    <name type="scientific">Agrobacterium radiobacter</name>
    <dbReference type="NCBI Taxonomy" id="362"/>
    <lineage>
        <taxon>Bacteria</taxon>
        <taxon>Pseudomonadati</taxon>
        <taxon>Pseudomonadota</taxon>
        <taxon>Alphaproteobacteria</taxon>
        <taxon>Hyphomicrobiales</taxon>
        <taxon>Rhizobiaceae</taxon>
        <taxon>Rhizobium/Agrobacterium group</taxon>
        <taxon>Agrobacterium</taxon>
        <taxon>Agrobacterium tumefaciens complex</taxon>
    </lineage>
</organism>
<dbReference type="Gene3D" id="3.90.1530.10">
    <property type="entry name" value="Conserved hypothetical protein from pyrococcus furiosus pfu- 392566-001, ParB domain"/>
    <property type="match status" value="1"/>
</dbReference>
<evidence type="ECO:0000313" key="2">
    <source>
        <dbReference type="EMBL" id="MES4992390.1"/>
    </source>
</evidence>
<dbReference type="InterPro" id="IPR036086">
    <property type="entry name" value="ParB/Sulfiredoxin_sf"/>
</dbReference>
<accession>A0ABD5LP63</accession>
<comment type="caution">
    <text evidence="2">The sequence shown here is derived from an EMBL/GenBank/DDBJ whole genome shotgun (WGS) entry which is preliminary data.</text>
</comment>
<sequence>MASVYCLFDPLRLSPTEEADLSRVEELEAKILSDGRWTEPIMAHKDAHFVMDGHHRLTVAKRLNLASLPVVFLGYEEVRVTAWRDGESITPEDIVAMAQSGRLYPAKTTRHILQGPLPSCDIPLERLGCSKTAELRNTFSANLQNQVSMSATSRQKPFSVLGKE</sequence>
<proteinExistence type="predicted"/>
<evidence type="ECO:0000313" key="3">
    <source>
        <dbReference type="Proteomes" id="UP001438189"/>
    </source>
</evidence>
<protein>
    <submittedName>
        <fullName evidence="2">ParB N-terminal domain-containing protein</fullName>
    </submittedName>
</protein>